<dbReference type="PANTHER" id="PTHR43080:SF2">
    <property type="entry name" value="CBS DOMAIN-CONTAINING PROTEIN"/>
    <property type="match status" value="1"/>
</dbReference>
<dbReference type="SUPFAM" id="SSF46785">
    <property type="entry name" value="Winged helix' DNA-binding domain"/>
    <property type="match status" value="1"/>
</dbReference>
<dbReference type="OrthoDB" id="1790451at2"/>
<dbReference type="InterPro" id="IPR029069">
    <property type="entry name" value="HotDog_dom_sf"/>
</dbReference>
<dbReference type="Gene3D" id="1.10.10.10">
    <property type="entry name" value="Winged helix-like DNA-binding domain superfamily/Winged helix DNA-binding domain"/>
    <property type="match status" value="1"/>
</dbReference>
<proteinExistence type="predicted"/>
<dbReference type="Gene3D" id="3.40.1390.20">
    <property type="entry name" value="HprK N-terminal domain-like"/>
    <property type="match status" value="1"/>
</dbReference>
<dbReference type="InterPro" id="IPR036388">
    <property type="entry name" value="WH-like_DNA-bd_sf"/>
</dbReference>
<gene>
    <name evidence="4" type="ORF">SAMN04488558_101329</name>
</gene>
<protein>
    <submittedName>
        <fullName evidence="4">Predicted transcriptional regulator containing CBS domains</fullName>
    </submittedName>
</protein>
<evidence type="ECO:0000313" key="4">
    <source>
        <dbReference type="EMBL" id="SEP67609.1"/>
    </source>
</evidence>
<dbReference type="InterPro" id="IPR036390">
    <property type="entry name" value="WH_DNA-bd_sf"/>
</dbReference>
<dbReference type="Gene3D" id="3.10.129.10">
    <property type="entry name" value="Hotdog Thioesterase"/>
    <property type="match status" value="1"/>
</dbReference>
<keyword evidence="1 2" id="KW-0129">CBS domain</keyword>
<sequence>MSKLNDVINYIETLPIGERISVRGVARKLSISEGTVYRAIKQAESQGLVTTIERVATIRIEKKKKISEMLTFDEIVRIIDGEVLGGEAGLHQHLNKFIIGAMTEESMKRYFDKNSMIIVGNRESVQELALNNQVAVLITGGFKTSQKIIQLANDLSLPLISCEHDTYTVASLINRSIINQEIKKEILTVNEIFTPIEETYALKPSDTIQRFYELADQSGLSRFPVHHHQRLVGVVTAKDIIGKEQSTSIERVMTKKVVTVNKHTSVASVSYKMVWEDIEMIPVIEDNYHLAGVVSRQDVMKAMQMIQQQPQINNTFEDEIMMTLTDYPLNNLHRHYDYQVEIQPRMINNSGTVSYGILCEIITYASRKKLIEKTKHNSIIEKMDLNYFSHIQLGSNVQIKVEIFNINRRQALMQVDLFNQNSLAAKAIISAQIIDKG</sequence>
<reference evidence="4 5" key="1">
    <citation type="submission" date="2016-10" db="EMBL/GenBank/DDBJ databases">
        <authorList>
            <person name="de Groot N.N."/>
        </authorList>
    </citation>
    <scope>NUCLEOTIDE SEQUENCE [LARGE SCALE GENOMIC DNA]</scope>
    <source>
        <strain evidence="4 5">DSM 15695</strain>
    </source>
</reference>
<evidence type="ECO:0000256" key="1">
    <source>
        <dbReference type="ARBA" id="ARBA00023122"/>
    </source>
</evidence>
<dbReference type="RefSeq" id="WP_092570105.1">
    <property type="nucleotide sequence ID" value="NZ_CALUDV010000020.1"/>
</dbReference>
<dbReference type="SUPFAM" id="SSF75138">
    <property type="entry name" value="HprK N-terminal domain-like"/>
    <property type="match status" value="1"/>
</dbReference>
<dbReference type="AlphaFoldDB" id="A0A1H8ZT14"/>
<dbReference type="InterPro" id="IPR000644">
    <property type="entry name" value="CBS_dom"/>
</dbReference>
<dbReference type="InterPro" id="IPR051257">
    <property type="entry name" value="Diverse_CBS-Domain"/>
</dbReference>
<evidence type="ECO:0000259" key="3">
    <source>
        <dbReference type="PROSITE" id="PS51371"/>
    </source>
</evidence>
<dbReference type="Proteomes" id="UP000198833">
    <property type="component" value="Unassembled WGS sequence"/>
</dbReference>
<dbReference type="SUPFAM" id="SSF54631">
    <property type="entry name" value="CBS-domain pair"/>
    <property type="match status" value="1"/>
</dbReference>
<dbReference type="InterPro" id="IPR028979">
    <property type="entry name" value="Ser_kin/Pase_Hpr-like_N_sf"/>
</dbReference>
<dbReference type="InterPro" id="IPR046342">
    <property type="entry name" value="CBS_dom_sf"/>
</dbReference>
<dbReference type="InterPro" id="IPR010766">
    <property type="entry name" value="DRTGG"/>
</dbReference>
<dbReference type="SUPFAM" id="SSF54637">
    <property type="entry name" value="Thioesterase/thiol ester dehydrase-isomerase"/>
    <property type="match status" value="1"/>
</dbReference>
<dbReference type="EMBL" id="FOEN01000001">
    <property type="protein sequence ID" value="SEP67609.1"/>
    <property type="molecule type" value="Genomic_DNA"/>
</dbReference>
<accession>A0A1H8ZT14</accession>
<dbReference type="Pfam" id="PF00571">
    <property type="entry name" value="CBS"/>
    <property type="match status" value="2"/>
</dbReference>
<dbReference type="PROSITE" id="PS51371">
    <property type="entry name" value="CBS"/>
    <property type="match status" value="2"/>
</dbReference>
<organism evidence="4 5">
    <name type="scientific">Ignavigranum ruoffiae</name>
    <dbReference type="NCBI Taxonomy" id="89093"/>
    <lineage>
        <taxon>Bacteria</taxon>
        <taxon>Bacillati</taxon>
        <taxon>Bacillota</taxon>
        <taxon>Bacilli</taxon>
        <taxon>Lactobacillales</taxon>
        <taxon>Aerococcaceae</taxon>
        <taxon>Ignavigranum</taxon>
    </lineage>
</organism>
<name>A0A1H8ZT14_9LACT</name>
<evidence type="ECO:0000256" key="2">
    <source>
        <dbReference type="PROSITE-ProRule" id="PRU00703"/>
    </source>
</evidence>
<feature type="domain" description="CBS" evidence="3">
    <location>
        <begin position="253"/>
        <end position="311"/>
    </location>
</feature>
<dbReference type="Gene3D" id="3.10.580.10">
    <property type="entry name" value="CBS-domain"/>
    <property type="match status" value="1"/>
</dbReference>
<dbReference type="PANTHER" id="PTHR43080">
    <property type="entry name" value="CBS DOMAIN-CONTAINING PROTEIN CBSX3, MITOCHONDRIAL"/>
    <property type="match status" value="1"/>
</dbReference>
<dbReference type="Pfam" id="PF07085">
    <property type="entry name" value="DRTGG"/>
    <property type="match status" value="1"/>
</dbReference>
<dbReference type="STRING" id="89093.SAMN04488558_101329"/>
<keyword evidence="5" id="KW-1185">Reference proteome</keyword>
<feature type="domain" description="CBS" evidence="3">
    <location>
        <begin position="193"/>
        <end position="251"/>
    </location>
</feature>
<dbReference type="CDD" id="cd04596">
    <property type="entry name" value="CBS_pair_DRTGG_assoc"/>
    <property type="match status" value="1"/>
</dbReference>
<evidence type="ECO:0000313" key="5">
    <source>
        <dbReference type="Proteomes" id="UP000198833"/>
    </source>
</evidence>
<dbReference type="SMART" id="SM00116">
    <property type="entry name" value="CBS"/>
    <property type="match status" value="2"/>
</dbReference>